<evidence type="ECO:0000313" key="2">
    <source>
        <dbReference type="EMBL" id="MBS3182237.1"/>
    </source>
</evidence>
<gene>
    <name evidence="2" type="ORF">JSQ98_08545</name>
</gene>
<sequence length="338" mass="37303">MMLKFDPESYLAVQRGAVALAPEIRTAVRAWLDDGGRNLFFMGAGGVNFLMLPAARLLQTRSTLPVHIEMSAEIVHSGSAHLGPGSLAVFPSVSGTTKEAVAALRFAQSRGATILSLTSHPSTPIAELADITFSNACADPTSSENFHLQSLLLALAIMDARGELEDYDAVVAELRRLPDLLVAAKQAFEARAEALAIEIADEQHHIMTSAGGSWFEAMYYGMCILEEMQWIWTRPVHASDFFHGTLELLESDTSVFILKGEDEQRPLTDRVERFARTVTERVRVIDTLDFELPGLSPRARALVSPIVLAAVLERLSTHLERVRGHDLTIRRYYKKGDF</sequence>
<dbReference type="Pfam" id="PF01380">
    <property type="entry name" value="SIS"/>
    <property type="match status" value="1"/>
</dbReference>
<dbReference type="PANTHER" id="PTHR10937:SF14">
    <property type="entry name" value="FRUCTOSELYSINE 6-PHOSPHATE DEGLYCASE"/>
    <property type="match status" value="1"/>
</dbReference>
<dbReference type="PROSITE" id="PS51464">
    <property type="entry name" value="SIS"/>
    <property type="match status" value="1"/>
</dbReference>
<dbReference type="Gene3D" id="3.40.50.10490">
    <property type="entry name" value="Glucose-6-phosphate isomerase like protein, domain 1"/>
    <property type="match status" value="2"/>
</dbReference>
<comment type="caution">
    <text evidence="2">The sequence shown here is derived from an EMBL/GenBank/DDBJ whole genome shotgun (WGS) entry which is preliminary data.</text>
</comment>
<dbReference type="EMBL" id="JAFEVO010000001">
    <property type="protein sequence ID" value="MBS3182237.1"/>
    <property type="molecule type" value="Genomic_DNA"/>
</dbReference>
<dbReference type="InterPro" id="IPR024713">
    <property type="entry name" value="Fructosamine_deglycase_FrlB"/>
</dbReference>
<dbReference type="InterPro" id="IPR046348">
    <property type="entry name" value="SIS_dom_sf"/>
</dbReference>
<evidence type="ECO:0000313" key="3">
    <source>
        <dbReference type="Proteomes" id="UP000811492"/>
    </source>
</evidence>
<organism evidence="2 3">
    <name type="scientific">Leucobacter manosquensis</name>
    <dbReference type="NCBI Taxonomy" id="2810611"/>
    <lineage>
        <taxon>Bacteria</taxon>
        <taxon>Bacillati</taxon>
        <taxon>Actinomycetota</taxon>
        <taxon>Actinomycetes</taxon>
        <taxon>Micrococcales</taxon>
        <taxon>Microbacteriaceae</taxon>
        <taxon>Leucobacter</taxon>
    </lineage>
</organism>
<dbReference type="PANTHER" id="PTHR10937">
    <property type="entry name" value="GLUCOSAMINE--FRUCTOSE-6-PHOSPHATE AMINOTRANSFERASE, ISOMERIZING"/>
    <property type="match status" value="1"/>
</dbReference>
<feature type="domain" description="SIS" evidence="1">
    <location>
        <begin position="28"/>
        <end position="163"/>
    </location>
</feature>
<evidence type="ECO:0000259" key="1">
    <source>
        <dbReference type="PROSITE" id="PS51464"/>
    </source>
</evidence>
<protein>
    <submittedName>
        <fullName evidence="2">SIS domain-containing protein</fullName>
    </submittedName>
</protein>
<dbReference type="SUPFAM" id="SSF53697">
    <property type="entry name" value="SIS domain"/>
    <property type="match status" value="1"/>
</dbReference>
<accession>A0ABS5M4Z5</accession>
<dbReference type="Proteomes" id="UP000811492">
    <property type="component" value="Unassembled WGS sequence"/>
</dbReference>
<dbReference type="CDD" id="cd05710">
    <property type="entry name" value="SIS_1"/>
    <property type="match status" value="1"/>
</dbReference>
<reference evidence="2 3" key="1">
    <citation type="submission" date="2021-02" db="EMBL/GenBank/DDBJ databases">
        <title>Draft genome and description of Leucobacter sp nov strain Marseille-Q4368.</title>
        <authorList>
            <person name="Boxberger M."/>
            <person name="La Scola B."/>
        </authorList>
    </citation>
    <scope>NUCLEOTIDE SEQUENCE [LARGE SCALE GENOMIC DNA]</scope>
    <source>
        <strain evidence="2 3">Marseille-Q4368</strain>
    </source>
</reference>
<dbReference type="PIRSF" id="PIRSF009290">
    <property type="entry name" value="FrlB"/>
    <property type="match status" value="1"/>
</dbReference>
<keyword evidence="3" id="KW-1185">Reference proteome</keyword>
<dbReference type="InterPro" id="IPR001347">
    <property type="entry name" value="SIS_dom"/>
</dbReference>
<name>A0ABS5M4Z5_9MICO</name>
<proteinExistence type="predicted"/>
<dbReference type="InterPro" id="IPR035488">
    <property type="entry name" value="FrlB_SIS"/>
</dbReference>